<organism evidence="1 2">
    <name type="scientific">Botrytis porri</name>
    <dbReference type="NCBI Taxonomy" id="87229"/>
    <lineage>
        <taxon>Eukaryota</taxon>
        <taxon>Fungi</taxon>
        <taxon>Dikarya</taxon>
        <taxon>Ascomycota</taxon>
        <taxon>Pezizomycotina</taxon>
        <taxon>Leotiomycetes</taxon>
        <taxon>Helotiales</taxon>
        <taxon>Sclerotiniaceae</taxon>
        <taxon>Botrytis</taxon>
    </lineage>
</organism>
<proteinExistence type="predicted"/>
<dbReference type="EMBL" id="PQXO01000021">
    <property type="protein sequence ID" value="TGO91673.1"/>
    <property type="molecule type" value="Genomic_DNA"/>
</dbReference>
<evidence type="ECO:0000313" key="1">
    <source>
        <dbReference type="EMBL" id="TGO91673.1"/>
    </source>
</evidence>
<gene>
    <name evidence="1" type="ORF">BPOR_0021g00180</name>
</gene>
<accession>A0A4Z1L595</accession>
<reference evidence="1 2" key="1">
    <citation type="submission" date="2017-12" db="EMBL/GenBank/DDBJ databases">
        <title>Comparative genomics of Botrytis spp.</title>
        <authorList>
            <person name="Valero-Jimenez C.A."/>
            <person name="Tapia P."/>
            <person name="Veloso J."/>
            <person name="Silva-Moreno E."/>
            <person name="Staats M."/>
            <person name="Valdes J.H."/>
            <person name="Van Kan J.A.L."/>
        </authorList>
    </citation>
    <scope>NUCLEOTIDE SEQUENCE [LARGE SCALE GENOMIC DNA]</scope>
    <source>
        <strain evidence="1 2">MUCL3349</strain>
    </source>
</reference>
<name>A0A4Z1L595_9HELO</name>
<sequence length="72" mass="8477">MSLEKKLRLRAREAIVTWWCGGFCTQYTLELPPASRILVGEGDAKIEEKEMMKENFLTYKIKKKELKKKVDQ</sequence>
<dbReference type="Proteomes" id="UP000297280">
    <property type="component" value="Unassembled WGS sequence"/>
</dbReference>
<protein>
    <submittedName>
        <fullName evidence="1">Uncharacterized protein</fullName>
    </submittedName>
</protein>
<keyword evidence="2" id="KW-1185">Reference proteome</keyword>
<evidence type="ECO:0000313" key="2">
    <source>
        <dbReference type="Proteomes" id="UP000297280"/>
    </source>
</evidence>
<comment type="caution">
    <text evidence="1">The sequence shown here is derived from an EMBL/GenBank/DDBJ whole genome shotgun (WGS) entry which is preliminary data.</text>
</comment>
<dbReference type="AlphaFoldDB" id="A0A4Z1L595"/>